<dbReference type="NCBIfam" id="TIGR00502">
    <property type="entry name" value="nagB"/>
    <property type="match status" value="1"/>
</dbReference>
<name>A0A845DN47_9BACI</name>
<dbReference type="Proteomes" id="UP000460949">
    <property type="component" value="Unassembled WGS sequence"/>
</dbReference>
<comment type="caution">
    <text evidence="4">Lacks conserved residue(s) required for the propagation of feature annotation.</text>
</comment>
<dbReference type="AlphaFoldDB" id="A0A845DN47"/>
<dbReference type="SUPFAM" id="SSF100950">
    <property type="entry name" value="NagB/RpiA/CoA transferase-like"/>
    <property type="match status" value="1"/>
</dbReference>
<feature type="active site" description="Proton acceptor; for enolization step" evidence="4">
    <location>
        <position position="67"/>
    </location>
</feature>
<evidence type="ECO:0000256" key="2">
    <source>
        <dbReference type="ARBA" id="ARBA00022801"/>
    </source>
</evidence>
<reference evidence="6 7" key="1">
    <citation type="submission" date="2019-11" db="EMBL/GenBank/DDBJ databases">
        <title>Genome sequences of 17 halophilic strains isolated from different environments.</title>
        <authorList>
            <person name="Furrow R.E."/>
        </authorList>
    </citation>
    <scope>NUCLEOTIDE SEQUENCE [LARGE SCALE GENOMIC DNA]</scope>
    <source>
        <strain evidence="6 7">22511_23_Filter</strain>
    </source>
</reference>
<dbReference type="HAMAP" id="MF_01241">
    <property type="entry name" value="GlcN6P_deamin"/>
    <property type="match status" value="1"/>
</dbReference>
<evidence type="ECO:0000256" key="3">
    <source>
        <dbReference type="ARBA" id="ARBA00023277"/>
    </source>
</evidence>
<gene>
    <name evidence="4 6" type="primary">nagB</name>
    <name evidence="6" type="ORF">GLW04_02975</name>
</gene>
<dbReference type="InterPro" id="IPR037171">
    <property type="entry name" value="NagB/RpiA_transferase-like"/>
</dbReference>
<protein>
    <recommendedName>
        <fullName evidence="4">Glucosamine-6-phosphate deaminase</fullName>
        <ecNumber evidence="4">3.5.99.6</ecNumber>
    </recommendedName>
    <alternativeName>
        <fullName evidence="4">GlcN6P deaminase</fullName>
        <shortName evidence="4">GNPDA</shortName>
    </alternativeName>
    <alternativeName>
        <fullName evidence="4">Glucosamine-6-phosphate isomerase</fullName>
    </alternativeName>
</protein>
<dbReference type="GO" id="GO:0005975">
    <property type="term" value="P:carbohydrate metabolic process"/>
    <property type="evidence" value="ECO:0007669"/>
    <property type="project" value="InterPro"/>
</dbReference>
<dbReference type="GO" id="GO:0042802">
    <property type="term" value="F:identical protein binding"/>
    <property type="evidence" value="ECO:0007669"/>
    <property type="project" value="TreeGrafter"/>
</dbReference>
<dbReference type="GO" id="GO:0019262">
    <property type="term" value="P:N-acetylneuraminate catabolic process"/>
    <property type="evidence" value="ECO:0007669"/>
    <property type="project" value="UniProtKB-UniRule"/>
</dbReference>
<dbReference type="Gene3D" id="3.40.50.1360">
    <property type="match status" value="1"/>
</dbReference>
<dbReference type="RefSeq" id="WP_160835277.1">
    <property type="nucleotide sequence ID" value="NZ_WMET01000001.1"/>
</dbReference>
<evidence type="ECO:0000313" key="6">
    <source>
        <dbReference type="EMBL" id="MYL18836.1"/>
    </source>
</evidence>
<evidence type="ECO:0000259" key="5">
    <source>
        <dbReference type="Pfam" id="PF01182"/>
    </source>
</evidence>
<feature type="domain" description="Glucosamine/galactosamine-6-phosphate isomerase" evidence="5">
    <location>
        <begin position="10"/>
        <end position="225"/>
    </location>
</feature>
<sequence>MEVIVTNNYEELSRKAAEIIDSQLKKEPASVLGLATGSTPLGTYKELVNSYEKGQTDYSGVSTLNLDEYVGLSPDHHQSYRCFMDKHFFDLINIRKENTYVPDGRAEDLAEESDRYEQIIDEIGPPDLQLLGIGENGHIGFNEPGTSFESGTHVVELTPSTRQANARFFDTMEEVPTYAVTMGIQSIHKSKRIILLASGKHKAEAIRQLIYGEEDEQFPASSLKGHPDLTLIVDQEAYALVNEKG</sequence>
<dbReference type="CDD" id="cd01399">
    <property type="entry name" value="GlcN6P_deaminase"/>
    <property type="match status" value="1"/>
</dbReference>
<organism evidence="6 7">
    <name type="scientific">Halobacillus litoralis</name>
    <dbReference type="NCBI Taxonomy" id="45668"/>
    <lineage>
        <taxon>Bacteria</taxon>
        <taxon>Bacillati</taxon>
        <taxon>Bacillota</taxon>
        <taxon>Bacilli</taxon>
        <taxon>Bacillales</taxon>
        <taxon>Bacillaceae</taxon>
        <taxon>Halobacillus</taxon>
    </lineage>
</organism>
<keyword evidence="3 4" id="KW-0119">Carbohydrate metabolism</keyword>
<comment type="function">
    <text evidence="4">Catalyzes the reversible isomerization-deamination of glucosamine 6-phosphate (GlcN6P) to form fructose 6-phosphate (Fru6P) and ammonium ion.</text>
</comment>
<dbReference type="PANTHER" id="PTHR11280:SF5">
    <property type="entry name" value="GLUCOSAMINE-6-PHOSPHATE ISOMERASE"/>
    <property type="match status" value="1"/>
</dbReference>
<feature type="active site" description="For ring-opening step" evidence="4">
    <location>
        <position position="136"/>
    </location>
</feature>
<keyword evidence="2 4" id="KW-0378">Hydrolase</keyword>
<feature type="active site" description="For ring-opening step" evidence="4">
    <location>
        <position position="143"/>
    </location>
</feature>
<comment type="similarity">
    <text evidence="4">Belongs to the glucosamine/galactosamine-6-phosphate isomerase family. NagB subfamily.</text>
</comment>
<dbReference type="PANTHER" id="PTHR11280">
    <property type="entry name" value="GLUCOSAMINE-6-PHOSPHATE ISOMERASE"/>
    <property type="match status" value="1"/>
</dbReference>
<dbReference type="GO" id="GO:0006046">
    <property type="term" value="P:N-acetylglucosamine catabolic process"/>
    <property type="evidence" value="ECO:0007669"/>
    <property type="project" value="UniProtKB-UniRule"/>
</dbReference>
<comment type="pathway">
    <text evidence="4">Amino-sugar metabolism; N-acetylneuraminate degradation; D-fructose 6-phosphate from N-acetylneuraminate: step 5/5.</text>
</comment>
<dbReference type="Pfam" id="PF01182">
    <property type="entry name" value="Glucosamine_iso"/>
    <property type="match status" value="1"/>
</dbReference>
<comment type="catalytic activity">
    <reaction evidence="1 4">
        <text>alpha-D-glucosamine 6-phosphate + H2O = beta-D-fructose 6-phosphate + NH4(+)</text>
        <dbReference type="Rhea" id="RHEA:12172"/>
        <dbReference type="ChEBI" id="CHEBI:15377"/>
        <dbReference type="ChEBI" id="CHEBI:28938"/>
        <dbReference type="ChEBI" id="CHEBI:57634"/>
        <dbReference type="ChEBI" id="CHEBI:75989"/>
        <dbReference type="EC" id="3.5.99.6"/>
    </reaction>
</comment>
<proteinExistence type="inferred from homology"/>
<dbReference type="FunFam" id="3.40.50.1360:FF:000003">
    <property type="entry name" value="Glucosamine-6-phosphate deaminase"/>
    <property type="match status" value="1"/>
</dbReference>
<comment type="caution">
    <text evidence="6">The sequence shown here is derived from an EMBL/GenBank/DDBJ whole genome shotgun (WGS) entry which is preliminary data.</text>
</comment>
<dbReference type="GO" id="GO:0004342">
    <property type="term" value="F:glucosamine-6-phosphate deaminase activity"/>
    <property type="evidence" value="ECO:0007669"/>
    <property type="project" value="UniProtKB-UniRule"/>
</dbReference>
<dbReference type="UniPathway" id="UPA00629">
    <property type="reaction ID" value="UER00684"/>
</dbReference>
<dbReference type="EC" id="3.5.99.6" evidence="4"/>
<evidence type="ECO:0000313" key="7">
    <source>
        <dbReference type="Proteomes" id="UP000460949"/>
    </source>
</evidence>
<accession>A0A845DN47</accession>
<evidence type="ECO:0000256" key="1">
    <source>
        <dbReference type="ARBA" id="ARBA00000644"/>
    </source>
</evidence>
<evidence type="ECO:0000256" key="4">
    <source>
        <dbReference type="HAMAP-Rule" id="MF_01241"/>
    </source>
</evidence>
<feature type="active site" description="Proton acceptor; for ring-opening step" evidence="4">
    <location>
        <position position="138"/>
    </location>
</feature>
<dbReference type="GO" id="GO:0006043">
    <property type="term" value="P:glucosamine catabolic process"/>
    <property type="evidence" value="ECO:0007669"/>
    <property type="project" value="TreeGrafter"/>
</dbReference>
<dbReference type="InterPro" id="IPR004547">
    <property type="entry name" value="Glucosamine6P_isomerase"/>
</dbReference>
<dbReference type="GO" id="GO:0005737">
    <property type="term" value="C:cytoplasm"/>
    <property type="evidence" value="ECO:0007669"/>
    <property type="project" value="TreeGrafter"/>
</dbReference>
<dbReference type="EMBL" id="WMET01000001">
    <property type="protein sequence ID" value="MYL18836.1"/>
    <property type="molecule type" value="Genomic_DNA"/>
</dbReference>
<dbReference type="InterPro" id="IPR006148">
    <property type="entry name" value="Glc/Gal-6P_isomerase"/>
</dbReference>